<organism evidence="2">
    <name type="scientific">Capitella teleta</name>
    <name type="common">Polychaete worm</name>
    <dbReference type="NCBI Taxonomy" id="283909"/>
    <lineage>
        <taxon>Eukaryota</taxon>
        <taxon>Metazoa</taxon>
        <taxon>Spiralia</taxon>
        <taxon>Lophotrochozoa</taxon>
        <taxon>Annelida</taxon>
        <taxon>Polychaeta</taxon>
        <taxon>Sedentaria</taxon>
        <taxon>Scolecida</taxon>
        <taxon>Capitellidae</taxon>
        <taxon>Capitella</taxon>
    </lineage>
</organism>
<dbReference type="OMA" id="FRDEDHM"/>
<protein>
    <submittedName>
        <fullName evidence="2 3">Uncharacterized protein</fullName>
    </submittedName>
</protein>
<dbReference type="EMBL" id="AMQN01039481">
    <property type="status" value="NOT_ANNOTATED_CDS"/>
    <property type="molecule type" value="Genomic_DNA"/>
</dbReference>
<sequence>MEFMAKRAKELSNGSLKVRIYPNATLGTQRESTELLQIGALDMVKSNASELESFEPAYGAFNMPYLFRDRDHYYQVMMGEIGEQILGASADKGFIGLTYYDAGARNFYAAKPIASPADLKGMKVRVQPSPTAVSMIEYMGASPTPLAYGELYTALDQGVVDSAENNITSYVTSRHGEVAKEFSFSEHAMIPDVLVISSITWNKLDADEKVALKQAATESTMKMKDLWTVSEETNRKFAEEKMGVTFKTIDKTAFVESVEPMYAELKQKNPELSTIVEDIRKKGA</sequence>
<dbReference type="Pfam" id="PF03480">
    <property type="entry name" value="DctP"/>
    <property type="match status" value="1"/>
</dbReference>
<reference evidence="3" key="3">
    <citation type="submission" date="2015-06" db="UniProtKB">
        <authorList>
            <consortium name="EnsemblMetazoa"/>
        </authorList>
    </citation>
    <scope>IDENTIFICATION</scope>
</reference>
<dbReference type="AlphaFoldDB" id="R7V3N7"/>
<accession>R7V3N7</accession>
<evidence type="ECO:0000256" key="1">
    <source>
        <dbReference type="ARBA" id="ARBA00022729"/>
    </source>
</evidence>
<keyword evidence="4" id="KW-1185">Reference proteome</keyword>
<dbReference type="CDD" id="cd13671">
    <property type="entry name" value="PBP2_TRAP_SBP_like_3"/>
    <property type="match status" value="1"/>
</dbReference>
<dbReference type="PANTHER" id="PTHR33376:SF2">
    <property type="entry name" value="DICARBOXYLATE-BINDING PERIPLASMIC PROTEIN"/>
    <property type="match status" value="1"/>
</dbReference>
<dbReference type="EMBL" id="KB295450">
    <property type="protein sequence ID" value="ELU13154.1"/>
    <property type="molecule type" value="Genomic_DNA"/>
</dbReference>
<dbReference type="HOGENOM" id="CLU_036176_4_0_1"/>
<dbReference type="InterPro" id="IPR038404">
    <property type="entry name" value="TRAP_DctP_sf"/>
</dbReference>
<gene>
    <name evidence="2" type="ORF">CAPTEDRAFT_121979</name>
</gene>
<reference evidence="2 4" key="2">
    <citation type="journal article" date="2013" name="Nature">
        <title>Insights into bilaterian evolution from three spiralian genomes.</title>
        <authorList>
            <person name="Simakov O."/>
            <person name="Marletaz F."/>
            <person name="Cho S.J."/>
            <person name="Edsinger-Gonzales E."/>
            <person name="Havlak P."/>
            <person name="Hellsten U."/>
            <person name="Kuo D.H."/>
            <person name="Larsson T."/>
            <person name="Lv J."/>
            <person name="Arendt D."/>
            <person name="Savage R."/>
            <person name="Osoegawa K."/>
            <person name="de Jong P."/>
            <person name="Grimwood J."/>
            <person name="Chapman J.A."/>
            <person name="Shapiro H."/>
            <person name="Aerts A."/>
            <person name="Otillar R.P."/>
            <person name="Terry A.Y."/>
            <person name="Boore J.L."/>
            <person name="Grigoriev I.V."/>
            <person name="Lindberg D.R."/>
            <person name="Seaver E.C."/>
            <person name="Weisblat D.A."/>
            <person name="Putnam N.H."/>
            <person name="Rokhsar D.S."/>
        </authorList>
    </citation>
    <scope>NUCLEOTIDE SEQUENCE</scope>
    <source>
        <strain evidence="2 4">I ESC-2004</strain>
    </source>
</reference>
<dbReference type="PANTHER" id="PTHR33376">
    <property type="match status" value="1"/>
</dbReference>
<keyword evidence="1" id="KW-0732">Signal</keyword>
<evidence type="ECO:0000313" key="4">
    <source>
        <dbReference type="Proteomes" id="UP000014760"/>
    </source>
</evidence>
<dbReference type="GO" id="GO:0030246">
    <property type="term" value="F:carbohydrate binding"/>
    <property type="evidence" value="ECO:0007669"/>
    <property type="project" value="TreeGrafter"/>
</dbReference>
<reference evidence="4" key="1">
    <citation type="submission" date="2012-12" db="EMBL/GenBank/DDBJ databases">
        <authorList>
            <person name="Hellsten U."/>
            <person name="Grimwood J."/>
            <person name="Chapman J.A."/>
            <person name="Shapiro H."/>
            <person name="Aerts A."/>
            <person name="Otillar R.P."/>
            <person name="Terry A.Y."/>
            <person name="Boore J.L."/>
            <person name="Simakov O."/>
            <person name="Marletaz F."/>
            <person name="Cho S.-J."/>
            <person name="Edsinger-Gonzales E."/>
            <person name="Havlak P."/>
            <person name="Kuo D.-H."/>
            <person name="Larsson T."/>
            <person name="Lv J."/>
            <person name="Arendt D."/>
            <person name="Savage R."/>
            <person name="Osoegawa K."/>
            <person name="de Jong P."/>
            <person name="Lindberg D.R."/>
            <person name="Seaver E.C."/>
            <person name="Weisblat D.A."/>
            <person name="Putnam N.H."/>
            <person name="Grigoriev I.V."/>
            <person name="Rokhsar D.S."/>
        </authorList>
    </citation>
    <scope>NUCLEOTIDE SEQUENCE</scope>
    <source>
        <strain evidence="4">I ESC-2004</strain>
    </source>
</reference>
<dbReference type="GO" id="GO:0055085">
    <property type="term" value="P:transmembrane transport"/>
    <property type="evidence" value="ECO:0007669"/>
    <property type="project" value="InterPro"/>
</dbReference>
<dbReference type="OrthoDB" id="10268007at2759"/>
<dbReference type="InterPro" id="IPR004682">
    <property type="entry name" value="TRAP_DctP"/>
</dbReference>
<dbReference type="Proteomes" id="UP000014760">
    <property type="component" value="Unassembled WGS sequence"/>
</dbReference>
<dbReference type="Gene3D" id="3.40.190.170">
    <property type="entry name" value="Bacterial extracellular solute-binding protein, family 7"/>
    <property type="match status" value="1"/>
</dbReference>
<dbReference type="NCBIfam" id="NF037995">
    <property type="entry name" value="TRAP_S1"/>
    <property type="match status" value="1"/>
</dbReference>
<dbReference type="InterPro" id="IPR018389">
    <property type="entry name" value="DctP_fam"/>
</dbReference>
<dbReference type="STRING" id="283909.R7V3N7"/>
<dbReference type="EnsemblMetazoa" id="CapteT121979">
    <property type="protein sequence ID" value="CapteP121979"/>
    <property type="gene ID" value="CapteG121979"/>
</dbReference>
<proteinExistence type="predicted"/>
<evidence type="ECO:0000313" key="3">
    <source>
        <dbReference type="EnsemblMetazoa" id="CapteP121979"/>
    </source>
</evidence>
<name>R7V3N7_CAPTE</name>
<evidence type="ECO:0000313" key="2">
    <source>
        <dbReference type="EMBL" id="ELU13154.1"/>
    </source>
</evidence>
<dbReference type="NCBIfam" id="TIGR00787">
    <property type="entry name" value="dctP"/>
    <property type="match status" value="1"/>
</dbReference>